<reference evidence="1" key="1">
    <citation type="submission" date="2020-12" db="EMBL/GenBank/DDBJ databases">
        <title>Metabolic potential, ecology and presence of endohyphal bacteria is reflected in genomic diversity of Mucoromycotina.</title>
        <authorList>
            <person name="Muszewska A."/>
            <person name="Okrasinska A."/>
            <person name="Steczkiewicz K."/>
            <person name="Drgas O."/>
            <person name="Orlowska M."/>
            <person name="Perlinska-Lenart U."/>
            <person name="Aleksandrzak-Piekarczyk T."/>
            <person name="Szatraj K."/>
            <person name="Zielenkiewicz U."/>
            <person name="Pilsyk S."/>
            <person name="Malc E."/>
            <person name="Mieczkowski P."/>
            <person name="Kruszewska J.S."/>
            <person name="Biernat P."/>
            <person name="Pawlowska J."/>
        </authorList>
    </citation>
    <scope>NUCLEOTIDE SEQUENCE</scope>
    <source>
        <strain evidence="1">WA0000051536</strain>
    </source>
</reference>
<proteinExistence type="predicted"/>
<dbReference type="OrthoDB" id="5584859at2759"/>
<accession>A0A8H7PHF6</accession>
<dbReference type="AlphaFoldDB" id="A0A8H7PHF6"/>
<protein>
    <submittedName>
        <fullName evidence="1">Uncharacterized protein</fullName>
    </submittedName>
</protein>
<dbReference type="EMBL" id="JAEPRA010000017">
    <property type="protein sequence ID" value="KAG2173910.1"/>
    <property type="molecule type" value="Genomic_DNA"/>
</dbReference>
<name>A0A8H7PHF6_9FUNG</name>
<dbReference type="Proteomes" id="UP000612746">
    <property type="component" value="Unassembled WGS sequence"/>
</dbReference>
<evidence type="ECO:0000313" key="2">
    <source>
        <dbReference type="Proteomes" id="UP000612746"/>
    </source>
</evidence>
<comment type="caution">
    <text evidence="1">The sequence shown here is derived from an EMBL/GenBank/DDBJ whole genome shotgun (WGS) entry which is preliminary data.</text>
</comment>
<sequence length="133" mass="14872">MSTASGLPLASICLTMFTPKPDVADADWVAYENGTVVMFTQKEVNDKEELIRRADEAIAVEVHVGTPSADFTVARLDTYFPDKDIYAVLYSLPENMITIIENERGNDLSTGLLGRENRRLDWETRTIVATSRD</sequence>
<organism evidence="1 2">
    <name type="scientific">Umbelopsis vinacea</name>
    <dbReference type="NCBI Taxonomy" id="44442"/>
    <lineage>
        <taxon>Eukaryota</taxon>
        <taxon>Fungi</taxon>
        <taxon>Fungi incertae sedis</taxon>
        <taxon>Mucoromycota</taxon>
        <taxon>Mucoromycotina</taxon>
        <taxon>Umbelopsidomycetes</taxon>
        <taxon>Umbelopsidales</taxon>
        <taxon>Umbelopsidaceae</taxon>
        <taxon>Umbelopsis</taxon>
    </lineage>
</organism>
<evidence type="ECO:0000313" key="1">
    <source>
        <dbReference type="EMBL" id="KAG2173910.1"/>
    </source>
</evidence>
<keyword evidence="2" id="KW-1185">Reference proteome</keyword>
<gene>
    <name evidence="1" type="ORF">INT44_000023</name>
</gene>